<evidence type="ECO:0000313" key="4">
    <source>
        <dbReference type="EMBL" id="BCQ35454.1"/>
    </source>
</evidence>
<feature type="domain" description="GGDEF" evidence="3">
    <location>
        <begin position="336"/>
        <end position="469"/>
    </location>
</feature>
<dbReference type="SUPFAM" id="SSF141868">
    <property type="entry name" value="EAL domain-like"/>
    <property type="match status" value="1"/>
</dbReference>
<dbReference type="EMBL" id="AP024329">
    <property type="protein sequence ID" value="BCQ35454.1"/>
    <property type="molecule type" value="Genomic_DNA"/>
</dbReference>
<dbReference type="InterPro" id="IPR029787">
    <property type="entry name" value="Nucleotide_cyclase"/>
</dbReference>
<dbReference type="SMART" id="SM00052">
    <property type="entry name" value="EAL"/>
    <property type="match status" value="1"/>
</dbReference>
<name>A0ABN6DL19_ERWRD</name>
<dbReference type="InterPro" id="IPR007892">
    <property type="entry name" value="CHASE4"/>
</dbReference>
<dbReference type="InterPro" id="IPR035919">
    <property type="entry name" value="EAL_sf"/>
</dbReference>
<dbReference type="InterPro" id="IPR000160">
    <property type="entry name" value="GGDEF_dom"/>
</dbReference>
<evidence type="ECO:0000259" key="3">
    <source>
        <dbReference type="PROSITE" id="PS50887"/>
    </source>
</evidence>
<feature type="domain" description="EAL" evidence="2">
    <location>
        <begin position="478"/>
        <end position="728"/>
    </location>
</feature>
<feature type="transmembrane region" description="Helical" evidence="1">
    <location>
        <begin position="258"/>
        <end position="278"/>
    </location>
</feature>
<dbReference type="Pfam" id="PF00563">
    <property type="entry name" value="EAL"/>
    <property type="match status" value="1"/>
</dbReference>
<evidence type="ECO:0000259" key="2">
    <source>
        <dbReference type="PROSITE" id="PS50883"/>
    </source>
</evidence>
<proteinExistence type="predicted"/>
<evidence type="ECO:0000313" key="5">
    <source>
        <dbReference type="Proteomes" id="UP000677515"/>
    </source>
</evidence>
<dbReference type="PROSITE" id="PS50887">
    <property type="entry name" value="GGDEF"/>
    <property type="match status" value="1"/>
</dbReference>
<evidence type="ECO:0000256" key="1">
    <source>
        <dbReference type="SAM" id="Phobius"/>
    </source>
</evidence>
<keyword evidence="1" id="KW-0812">Transmembrane</keyword>
<keyword evidence="5" id="KW-1185">Reference proteome</keyword>
<dbReference type="SUPFAM" id="SSF55073">
    <property type="entry name" value="Nucleotide cyclase"/>
    <property type="match status" value="1"/>
</dbReference>
<gene>
    <name evidence="4" type="ORF">ERHA53_27970</name>
</gene>
<reference evidence="4 5" key="1">
    <citation type="submission" date="2021-01" db="EMBL/GenBank/DDBJ databases">
        <title>Complete genome sequence of Erwinia rhapontici MAFF 311153.</title>
        <authorList>
            <person name="Morohoshi T."/>
            <person name="Someya N."/>
        </authorList>
    </citation>
    <scope>NUCLEOTIDE SEQUENCE [LARGE SCALE GENOMIC DNA]</scope>
    <source>
        <strain evidence="4 5">MAFF 311153</strain>
    </source>
</reference>
<dbReference type="InterPro" id="IPR043128">
    <property type="entry name" value="Rev_trsase/Diguanyl_cyclase"/>
</dbReference>
<dbReference type="Gene3D" id="3.20.20.450">
    <property type="entry name" value="EAL domain"/>
    <property type="match status" value="1"/>
</dbReference>
<accession>A0ABN6DL19</accession>
<dbReference type="InterPro" id="IPR001633">
    <property type="entry name" value="EAL_dom"/>
</dbReference>
<dbReference type="InterPro" id="IPR052155">
    <property type="entry name" value="Biofilm_reg_signaling"/>
</dbReference>
<dbReference type="PANTHER" id="PTHR44757">
    <property type="entry name" value="DIGUANYLATE CYCLASE DGCP"/>
    <property type="match status" value="1"/>
</dbReference>
<keyword evidence="1" id="KW-0472">Membrane</keyword>
<dbReference type="Proteomes" id="UP000677515">
    <property type="component" value="Chromosome"/>
</dbReference>
<sequence length="730" mass="81369">MIKIMKISDNFRQHFIKDVLIPLIVVLLITFSAGIFTLNWASARTNNDAAIQQQQIIQTTMSQSLSDMLKQQRSLTQWQPLADRLAQGTHDLQWLNENVGAWLSTMFDHQVISLLDASGNPVYLWENGRNAPVEQFGHIAWPVRPFQQSLLHANSPNSGRRDRVGFALIDNAPAIVAIGQISGDAADSGQYSMLSIRRLDSAWLETLAQRSLLHGLHFTDGLTPVTESGHYALTSLDGVPIGNLQWQADRPGSRMLKVITPLVLLVSLVITLICILMIRRLWVSSMRLSDSLLQLGASEAQAQHLAFHDVLTGLPNRALVEERMTQALVRVSRQKDKVAVLLLDLDRFKIINDTYGHQAGDELIIEVAHRLNGLVRHIDTVGRLGGDEFVIIQKDITSTQEATALCQRILDVMRHPFTLLGNETWVGISIGVVLAPDDATERMEIMRKADIALYEAKNQGRGQYRLFERSMDESLKTRQQIGADLRHALKTRQDLNVYYQPLMDISGQKVVGLEALMRWQHPVHGMISPTEFIPIAEDIGLITQLGEWVLREACRVARLWPDLTLAVNVSPLQFRSLGFVDRIKAIVRKEQISPSNIELEITEGVLIDDEKMAKAIIDELREAGFRIALDDFGTGYSSLNYLSHFAVDKIKIDRSFTQSLGVTSNSSAIIESVVKLGHAMGLIVTAEGVETSGQMNALARAGCNQLQGFLFSEAVPKEQIPQLINQRHAG</sequence>
<organism evidence="4 5">
    <name type="scientific">Erwinia rhapontici</name>
    <name type="common">Pectobacterium rhapontici</name>
    <dbReference type="NCBI Taxonomy" id="55212"/>
    <lineage>
        <taxon>Bacteria</taxon>
        <taxon>Pseudomonadati</taxon>
        <taxon>Pseudomonadota</taxon>
        <taxon>Gammaproteobacteria</taxon>
        <taxon>Enterobacterales</taxon>
        <taxon>Erwiniaceae</taxon>
        <taxon>Erwinia</taxon>
    </lineage>
</organism>
<protein>
    <submittedName>
        <fullName evidence="4">Bifunctional diguanylate cyclase/phosphodiesterase</fullName>
    </submittedName>
</protein>
<dbReference type="CDD" id="cd01948">
    <property type="entry name" value="EAL"/>
    <property type="match status" value="1"/>
</dbReference>
<keyword evidence="1" id="KW-1133">Transmembrane helix</keyword>
<dbReference type="PANTHER" id="PTHR44757:SF2">
    <property type="entry name" value="BIOFILM ARCHITECTURE MAINTENANCE PROTEIN MBAA"/>
    <property type="match status" value="1"/>
</dbReference>
<dbReference type="Pfam" id="PF05228">
    <property type="entry name" value="CHASE4"/>
    <property type="match status" value="1"/>
</dbReference>
<dbReference type="Pfam" id="PF00990">
    <property type="entry name" value="GGDEF"/>
    <property type="match status" value="1"/>
</dbReference>
<dbReference type="CDD" id="cd01949">
    <property type="entry name" value="GGDEF"/>
    <property type="match status" value="1"/>
</dbReference>
<dbReference type="Gene3D" id="3.30.70.270">
    <property type="match status" value="1"/>
</dbReference>
<dbReference type="SMART" id="SM00267">
    <property type="entry name" value="GGDEF"/>
    <property type="match status" value="1"/>
</dbReference>
<dbReference type="NCBIfam" id="TIGR00254">
    <property type="entry name" value="GGDEF"/>
    <property type="match status" value="1"/>
</dbReference>
<dbReference type="PROSITE" id="PS50883">
    <property type="entry name" value="EAL"/>
    <property type="match status" value="1"/>
</dbReference>
<feature type="transmembrane region" description="Helical" evidence="1">
    <location>
        <begin position="20"/>
        <end position="41"/>
    </location>
</feature>